<gene>
    <name evidence="1" type="ORF">METZ01_LOCUS416931</name>
</gene>
<organism evidence="1">
    <name type="scientific">marine metagenome</name>
    <dbReference type="NCBI Taxonomy" id="408172"/>
    <lineage>
        <taxon>unclassified sequences</taxon>
        <taxon>metagenomes</taxon>
        <taxon>ecological metagenomes</taxon>
    </lineage>
</organism>
<reference evidence="1" key="1">
    <citation type="submission" date="2018-05" db="EMBL/GenBank/DDBJ databases">
        <authorList>
            <person name="Lanie J.A."/>
            <person name="Ng W.-L."/>
            <person name="Kazmierczak K.M."/>
            <person name="Andrzejewski T.M."/>
            <person name="Davidsen T.M."/>
            <person name="Wayne K.J."/>
            <person name="Tettelin H."/>
            <person name="Glass J.I."/>
            <person name="Rusch D."/>
            <person name="Podicherti R."/>
            <person name="Tsui H.-C.T."/>
            <person name="Winkler M.E."/>
        </authorList>
    </citation>
    <scope>NUCLEOTIDE SEQUENCE</scope>
</reference>
<dbReference type="AlphaFoldDB" id="A0A382WYT6"/>
<dbReference type="InterPro" id="IPR029044">
    <property type="entry name" value="Nucleotide-diphossugar_trans"/>
</dbReference>
<dbReference type="EMBL" id="UINC01163654">
    <property type="protein sequence ID" value="SVD64077.1"/>
    <property type="molecule type" value="Genomic_DNA"/>
</dbReference>
<accession>A0A382WYT6</accession>
<evidence type="ECO:0000313" key="1">
    <source>
        <dbReference type="EMBL" id="SVD64077.1"/>
    </source>
</evidence>
<proteinExistence type="predicted"/>
<sequence>KKLIDSKGDFSIIIDKQWEKYWKIRSNNPLNDLESLKLDGEQNITSIGKKVENLNEIEGQYIGLMKFQNNAINKIKSFYTKSKSIFQTTHSNPLNSRLSFENSYMTDFLQGLINDGQKLKAISIENGWLELDNINDYEVYENLFKNRKIKQFFKEVD</sequence>
<feature type="non-terminal residue" evidence="1">
    <location>
        <position position="1"/>
    </location>
</feature>
<dbReference type="SUPFAM" id="SSF53448">
    <property type="entry name" value="Nucleotide-diphospho-sugar transferases"/>
    <property type="match status" value="1"/>
</dbReference>
<name>A0A382WYT6_9ZZZZ</name>
<evidence type="ECO:0008006" key="2">
    <source>
        <dbReference type="Google" id="ProtNLM"/>
    </source>
</evidence>
<dbReference type="Gene3D" id="3.90.550.10">
    <property type="entry name" value="Spore Coat Polysaccharide Biosynthesis Protein SpsA, Chain A"/>
    <property type="match status" value="1"/>
</dbReference>
<protein>
    <recommendedName>
        <fullName evidence="2">Nucleotidyl transferase domain-containing protein</fullName>
    </recommendedName>
</protein>